<accession>A0A1Y2LQZ1</accession>
<reference evidence="4 5" key="1">
    <citation type="journal article" date="2017" name="Genome Announc.">
        <title>Genome sequence of the saprophytic ascomycete Epicoccum nigrum ICMP 19927 strain isolated from New Zealand.</title>
        <authorList>
            <person name="Fokin M."/>
            <person name="Fleetwood D."/>
            <person name="Weir B.S."/>
            <person name="Villas-Boas S.G."/>
        </authorList>
    </citation>
    <scope>NUCLEOTIDE SEQUENCE [LARGE SCALE GENOMIC DNA]</scope>
    <source>
        <strain evidence="4 5">ICMP 19927</strain>
    </source>
</reference>
<dbReference type="EMBL" id="KZ107851">
    <property type="protein sequence ID" value="OSS46341.1"/>
    <property type="molecule type" value="Genomic_DNA"/>
</dbReference>
<name>A0A1Y2LQZ1_EPING</name>
<comment type="subcellular location">
    <subcellularLocation>
        <location evidence="1">Nucleus</location>
    </subcellularLocation>
</comment>
<evidence type="ECO:0000256" key="2">
    <source>
        <dbReference type="ARBA" id="ARBA00023242"/>
    </source>
</evidence>
<keyword evidence="2" id="KW-0539">Nucleus</keyword>
<protein>
    <recommendedName>
        <fullName evidence="3">ELYS-like domain-containing protein</fullName>
    </recommendedName>
</protein>
<dbReference type="STRING" id="105696.A0A1Y2LQZ1"/>
<feature type="domain" description="ELYS-like" evidence="3">
    <location>
        <begin position="34"/>
        <end position="272"/>
    </location>
</feature>
<gene>
    <name evidence="4" type="ORF">B5807_08651</name>
</gene>
<evidence type="ECO:0000256" key="1">
    <source>
        <dbReference type="ARBA" id="ARBA00004123"/>
    </source>
</evidence>
<dbReference type="Pfam" id="PF13934">
    <property type="entry name" value="ELYS"/>
    <property type="match status" value="1"/>
</dbReference>
<dbReference type="InParanoid" id="A0A1Y2LQZ1"/>
<dbReference type="AlphaFoldDB" id="A0A1Y2LQZ1"/>
<dbReference type="Proteomes" id="UP000193240">
    <property type="component" value="Unassembled WGS sequence"/>
</dbReference>
<proteinExistence type="predicted"/>
<evidence type="ECO:0000259" key="3">
    <source>
        <dbReference type="Pfam" id="PF13934"/>
    </source>
</evidence>
<sequence length="335" mass="39002">MLDVEDFDAVFQGLSYTDGLVQQILEYQQALSGQTFFERLLELLKIKGRKAYPPKTPQQLHDLHQRIVSSETTLHNKHCLVFYLLKDLSPQHHEDDELATAFARHVHLEKRFWTFIEGLWALDRLEFATAVGNLTHPSIIPTFPDEIMLTLLKGREKLNRVNVQKGEQDEVLPLAYYNCVKPPLEDEKVRDEFAKYMSGRNVTETYYWIQTRPEYEQKHLLEILIEQTLEKSIWNNGVPDDIYTREEKSIELVSLPFSDQEEDFIEKFLTEGRGRAFRNAEDTVMMRRIAMGRLTDVVKDQNTRGRRANGVNWDSLKDGIEKGLGPRADGDRFVS</sequence>
<keyword evidence="5" id="KW-1185">Reference proteome</keyword>
<evidence type="ECO:0000313" key="5">
    <source>
        <dbReference type="Proteomes" id="UP000193240"/>
    </source>
</evidence>
<evidence type="ECO:0000313" key="4">
    <source>
        <dbReference type="EMBL" id="OSS46341.1"/>
    </source>
</evidence>
<dbReference type="InterPro" id="IPR025151">
    <property type="entry name" value="ELYS_dom"/>
</dbReference>
<dbReference type="GO" id="GO:0005634">
    <property type="term" value="C:nucleus"/>
    <property type="evidence" value="ECO:0007669"/>
    <property type="project" value="UniProtKB-SubCell"/>
</dbReference>
<dbReference type="OMA" id="EGLWHLD"/>
<organism evidence="4 5">
    <name type="scientific">Epicoccum nigrum</name>
    <name type="common">Soil fungus</name>
    <name type="synonym">Epicoccum purpurascens</name>
    <dbReference type="NCBI Taxonomy" id="105696"/>
    <lineage>
        <taxon>Eukaryota</taxon>
        <taxon>Fungi</taxon>
        <taxon>Dikarya</taxon>
        <taxon>Ascomycota</taxon>
        <taxon>Pezizomycotina</taxon>
        <taxon>Dothideomycetes</taxon>
        <taxon>Pleosporomycetidae</taxon>
        <taxon>Pleosporales</taxon>
        <taxon>Pleosporineae</taxon>
        <taxon>Didymellaceae</taxon>
        <taxon>Epicoccum</taxon>
    </lineage>
</organism>